<accession>A0A317F218</accession>
<keyword evidence="5" id="KW-0998">Cell outer membrane</keyword>
<feature type="domain" description="RagB/SusD" evidence="7">
    <location>
        <begin position="356"/>
        <end position="601"/>
    </location>
</feature>
<comment type="similarity">
    <text evidence="2">Belongs to the SusD family.</text>
</comment>
<evidence type="ECO:0008006" key="11">
    <source>
        <dbReference type="Google" id="ProtNLM"/>
    </source>
</evidence>
<dbReference type="Proteomes" id="UP000245391">
    <property type="component" value="Unassembled WGS sequence"/>
</dbReference>
<dbReference type="InterPro" id="IPR012944">
    <property type="entry name" value="SusD_RagB_dom"/>
</dbReference>
<dbReference type="SUPFAM" id="SSF48452">
    <property type="entry name" value="TPR-like"/>
    <property type="match status" value="1"/>
</dbReference>
<sequence>MKTRYFIQAILLSAVILLGGCKKALEEHPYTVFTTEYLKTPDGLQAAITSVYAGMRYDYGPIGAVLLANMGTDEWTFGDQGNSGQTLELGTYQIPATNGAILTPWNRNYSNINLCNFIVDAAPKVAMSDAARNVIIAEARYLRAHYYLLLVEQFGAVPLDLGSGDQVFTDVAYYGFNRLPFNDILKKDYQAMINDLTFASQNLPVTRPANAFKLSQAAALHLLSRVYLYRGYSDVKESTDFNKAYTTAMELINNKAKYGTDLLQDYSQVHKQGNDYNKEILYSVERLALNNSNNETTSPGTEFDGKVNLANNLFNANYQNAATVGGVSLIDDRPLQYGRPLRQLAPTANVFNRVFADKSNDSRYDATFRTLWRVATLRTGKDLDDFKAKLATVGFAIGDTAIYLARTDAMAAQLKAAGKKYKVLGPSEFWSNQNKTNQLYPNLKKYDDSVRNNFQDVSGRPYIVAKLSEVYLIAAEAALQDGHPADAVPLINALRERAAYRSWLTAADVATRKAAMTITVAQINLDFILDERTRELCGEGIRWADLAVRKKLVERVKLYNPDGAPNIKDFHNLRPIPQSQINSVVDPQGDPNRNKYQNPGYY</sequence>
<dbReference type="AlphaFoldDB" id="A0A317F218"/>
<organism evidence="9 10">
    <name type="scientific">Pedobacter paludis</name>
    <dbReference type="NCBI Taxonomy" id="2203212"/>
    <lineage>
        <taxon>Bacteria</taxon>
        <taxon>Pseudomonadati</taxon>
        <taxon>Bacteroidota</taxon>
        <taxon>Sphingobacteriia</taxon>
        <taxon>Sphingobacteriales</taxon>
        <taxon>Sphingobacteriaceae</taxon>
        <taxon>Pedobacter</taxon>
    </lineage>
</organism>
<evidence type="ECO:0000259" key="8">
    <source>
        <dbReference type="Pfam" id="PF14322"/>
    </source>
</evidence>
<evidence type="ECO:0000256" key="4">
    <source>
        <dbReference type="ARBA" id="ARBA00023136"/>
    </source>
</evidence>
<evidence type="ECO:0000259" key="7">
    <source>
        <dbReference type="Pfam" id="PF07980"/>
    </source>
</evidence>
<evidence type="ECO:0000256" key="2">
    <source>
        <dbReference type="ARBA" id="ARBA00006275"/>
    </source>
</evidence>
<evidence type="ECO:0000256" key="1">
    <source>
        <dbReference type="ARBA" id="ARBA00004442"/>
    </source>
</evidence>
<proteinExistence type="inferred from homology"/>
<gene>
    <name evidence="9" type="ORF">DF947_07185</name>
</gene>
<evidence type="ECO:0000313" key="10">
    <source>
        <dbReference type="Proteomes" id="UP000245391"/>
    </source>
</evidence>
<keyword evidence="10" id="KW-1185">Reference proteome</keyword>
<evidence type="ECO:0000256" key="3">
    <source>
        <dbReference type="ARBA" id="ARBA00022729"/>
    </source>
</evidence>
<dbReference type="EMBL" id="QGNY01000002">
    <property type="protein sequence ID" value="PWS32845.1"/>
    <property type="molecule type" value="Genomic_DNA"/>
</dbReference>
<keyword evidence="3" id="KW-0732">Signal</keyword>
<dbReference type="GO" id="GO:0009279">
    <property type="term" value="C:cell outer membrane"/>
    <property type="evidence" value="ECO:0007669"/>
    <property type="project" value="UniProtKB-SubCell"/>
</dbReference>
<protein>
    <recommendedName>
        <fullName evidence="11">RagB/SusD family nutrient uptake outer membrane protein</fullName>
    </recommendedName>
</protein>
<dbReference type="Pfam" id="PF07980">
    <property type="entry name" value="SusD_RagB"/>
    <property type="match status" value="1"/>
</dbReference>
<dbReference type="Gene3D" id="1.25.40.390">
    <property type="match status" value="1"/>
</dbReference>
<feature type="region of interest" description="Disordered" evidence="6">
    <location>
        <begin position="580"/>
        <end position="602"/>
    </location>
</feature>
<name>A0A317F218_9SPHI</name>
<dbReference type="InterPro" id="IPR033985">
    <property type="entry name" value="SusD-like_N"/>
</dbReference>
<dbReference type="InterPro" id="IPR011990">
    <property type="entry name" value="TPR-like_helical_dom_sf"/>
</dbReference>
<dbReference type="RefSeq" id="WP_109929014.1">
    <property type="nucleotide sequence ID" value="NZ_QGNY01000002.1"/>
</dbReference>
<feature type="domain" description="SusD-like N-terminal" evidence="8">
    <location>
        <begin position="91"/>
        <end position="228"/>
    </location>
</feature>
<evidence type="ECO:0000256" key="5">
    <source>
        <dbReference type="ARBA" id="ARBA00023237"/>
    </source>
</evidence>
<comment type="caution">
    <text evidence="9">The sequence shown here is derived from an EMBL/GenBank/DDBJ whole genome shotgun (WGS) entry which is preliminary data.</text>
</comment>
<keyword evidence="4" id="KW-0472">Membrane</keyword>
<dbReference type="PROSITE" id="PS51257">
    <property type="entry name" value="PROKAR_LIPOPROTEIN"/>
    <property type="match status" value="1"/>
</dbReference>
<comment type="subcellular location">
    <subcellularLocation>
        <location evidence="1">Cell outer membrane</location>
    </subcellularLocation>
</comment>
<evidence type="ECO:0000256" key="6">
    <source>
        <dbReference type="SAM" id="MobiDB-lite"/>
    </source>
</evidence>
<dbReference type="Pfam" id="PF14322">
    <property type="entry name" value="SusD-like_3"/>
    <property type="match status" value="1"/>
</dbReference>
<reference evidence="10" key="1">
    <citation type="submission" date="2018-05" db="EMBL/GenBank/DDBJ databases">
        <title>Pedobacter paludis sp. nov., isolated from wetland soil.</title>
        <authorList>
            <person name="Zhang Y."/>
        </authorList>
    </citation>
    <scope>NUCLEOTIDE SEQUENCE [LARGE SCALE GENOMIC DNA]</scope>
    <source>
        <strain evidence="10">R-8</strain>
    </source>
</reference>
<dbReference type="OrthoDB" id="5694214at2"/>
<evidence type="ECO:0000313" key="9">
    <source>
        <dbReference type="EMBL" id="PWS32845.1"/>
    </source>
</evidence>